<dbReference type="EMBL" id="CAJJDP010000041">
    <property type="protein sequence ID" value="CAD8161967.1"/>
    <property type="molecule type" value="Genomic_DNA"/>
</dbReference>
<comment type="caution">
    <text evidence="1">The sequence shown here is derived from an EMBL/GenBank/DDBJ whole genome shotgun (WGS) entry which is preliminary data.</text>
</comment>
<evidence type="ECO:0000313" key="1">
    <source>
        <dbReference type="EMBL" id="CAD8161967.1"/>
    </source>
</evidence>
<protein>
    <submittedName>
        <fullName evidence="1">Uncharacterized protein</fullName>
    </submittedName>
</protein>
<gene>
    <name evidence="1" type="ORF">POCTA_138.1.T0410005</name>
</gene>
<organism evidence="1 2">
    <name type="scientific">Paramecium octaurelia</name>
    <dbReference type="NCBI Taxonomy" id="43137"/>
    <lineage>
        <taxon>Eukaryota</taxon>
        <taxon>Sar</taxon>
        <taxon>Alveolata</taxon>
        <taxon>Ciliophora</taxon>
        <taxon>Intramacronucleata</taxon>
        <taxon>Oligohymenophorea</taxon>
        <taxon>Peniculida</taxon>
        <taxon>Parameciidae</taxon>
        <taxon>Paramecium</taxon>
    </lineage>
</organism>
<reference evidence="1" key="1">
    <citation type="submission" date="2021-01" db="EMBL/GenBank/DDBJ databases">
        <authorList>
            <consortium name="Genoscope - CEA"/>
            <person name="William W."/>
        </authorList>
    </citation>
    <scope>NUCLEOTIDE SEQUENCE</scope>
</reference>
<keyword evidence="2" id="KW-1185">Reference proteome</keyword>
<dbReference type="AlphaFoldDB" id="A0A8S1UCV7"/>
<evidence type="ECO:0000313" key="2">
    <source>
        <dbReference type="Proteomes" id="UP000683925"/>
    </source>
</evidence>
<name>A0A8S1UCV7_PAROT</name>
<dbReference type="Proteomes" id="UP000683925">
    <property type="component" value="Unassembled WGS sequence"/>
</dbReference>
<accession>A0A8S1UCV7</accession>
<proteinExistence type="predicted"/>
<sequence length="122" mass="14400">MCFFIFYPSYDPKKEFVFVMNRNQLQLSQMDYQKNQFSNIQFHYTVIFQQHSLLMGIGQLGKCLQILIFANRTFANMNFFDLPKVQSAQASQLVISPLNKSFTYYNFSKIQVIKLTIILSKK</sequence>